<evidence type="ECO:0000313" key="2">
    <source>
        <dbReference type="Proteomes" id="UP000886893"/>
    </source>
</evidence>
<sequence>MKKLLEIVQQVFLYEIMPSIDDVISIVKSQNYTPVSVEICDDSIPLRECDFSKYYGIALIVGNENMVFLKALWIVQNFALI</sequence>
<name>A0A9D1G773_9FIRM</name>
<accession>A0A9D1G773</accession>
<dbReference type="AlphaFoldDB" id="A0A9D1G773"/>
<evidence type="ECO:0000313" key="1">
    <source>
        <dbReference type="EMBL" id="HIT16966.1"/>
    </source>
</evidence>
<proteinExistence type="predicted"/>
<reference evidence="1" key="2">
    <citation type="journal article" date="2021" name="PeerJ">
        <title>Extensive microbial diversity within the chicken gut microbiome revealed by metagenomics and culture.</title>
        <authorList>
            <person name="Gilroy R."/>
            <person name="Ravi A."/>
            <person name="Getino M."/>
            <person name="Pursley I."/>
            <person name="Horton D.L."/>
            <person name="Alikhan N.F."/>
            <person name="Baker D."/>
            <person name="Gharbi K."/>
            <person name="Hall N."/>
            <person name="Watson M."/>
            <person name="Adriaenssens E.M."/>
            <person name="Foster-Nyarko E."/>
            <person name="Jarju S."/>
            <person name="Secka A."/>
            <person name="Antonio M."/>
            <person name="Oren A."/>
            <person name="Chaudhuri R.R."/>
            <person name="La Ragione R."/>
            <person name="Hildebrand F."/>
            <person name="Pallen M.J."/>
        </authorList>
    </citation>
    <scope>NUCLEOTIDE SEQUENCE</scope>
    <source>
        <strain evidence="1">14508</strain>
    </source>
</reference>
<dbReference type="Proteomes" id="UP000886893">
    <property type="component" value="Unassembled WGS sequence"/>
</dbReference>
<gene>
    <name evidence="1" type="ORF">IAD04_01120</name>
</gene>
<organism evidence="1 2">
    <name type="scientific">Candidatus Caccosoma faecigallinarum</name>
    <dbReference type="NCBI Taxonomy" id="2840720"/>
    <lineage>
        <taxon>Bacteria</taxon>
        <taxon>Bacillati</taxon>
        <taxon>Bacillota</taxon>
        <taxon>Bacillota incertae sedis</taxon>
        <taxon>Candidatus Caccosoma</taxon>
    </lineage>
</organism>
<comment type="caution">
    <text evidence="1">The sequence shown here is derived from an EMBL/GenBank/DDBJ whole genome shotgun (WGS) entry which is preliminary data.</text>
</comment>
<reference evidence="1" key="1">
    <citation type="submission" date="2020-10" db="EMBL/GenBank/DDBJ databases">
        <authorList>
            <person name="Gilroy R."/>
        </authorList>
    </citation>
    <scope>NUCLEOTIDE SEQUENCE</scope>
    <source>
        <strain evidence="1">14508</strain>
    </source>
</reference>
<protein>
    <submittedName>
        <fullName evidence="1">Uncharacterized protein</fullName>
    </submittedName>
</protein>
<dbReference type="EMBL" id="DVKI01000036">
    <property type="protein sequence ID" value="HIT16966.1"/>
    <property type="molecule type" value="Genomic_DNA"/>
</dbReference>